<comment type="caution">
    <text evidence="4">The sequence shown here is derived from an EMBL/GenBank/DDBJ whole genome shotgun (WGS) entry which is preliminary data.</text>
</comment>
<dbReference type="HAMAP" id="MF_00095">
    <property type="entry name" value="SfsA"/>
    <property type="match status" value="1"/>
</dbReference>
<comment type="similarity">
    <text evidence="1">Belongs to the SfsA family.</text>
</comment>
<gene>
    <name evidence="1 4" type="primary">sfsA</name>
    <name evidence="4" type="ORF">GCM10019998_16490</name>
</gene>
<dbReference type="NCBIfam" id="TIGR00230">
    <property type="entry name" value="sfsA"/>
    <property type="match status" value="1"/>
</dbReference>
<dbReference type="Pfam" id="PF03749">
    <property type="entry name" value="SfsA"/>
    <property type="match status" value="1"/>
</dbReference>
<dbReference type="Pfam" id="PF17746">
    <property type="entry name" value="SfsA_N"/>
    <property type="match status" value="1"/>
</dbReference>
<proteinExistence type="inferred from homology"/>
<dbReference type="EMBL" id="BAAAXQ010000057">
    <property type="protein sequence ID" value="GAA3020857.1"/>
    <property type="molecule type" value="Genomic_DNA"/>
</dbReference>
<dbReference type="Gene3D" id="3.40.1350.60">
    <property type="match status" value="1"/>
</dbReference>
<sequence length="243" mass="27471">MKYEHIQLAYFLQRKNRFVASCRLKETNEIVDVHVKNTGRGKEVLVPEATVALNFLPSSKRKTAYDLVAVKKQDHWYNIDSSAPNEVVFNALLAQTIVLPKLRGRITLVKREVLYGKSRIDFYFETDQGEKGLVEVKGMTLENNRIGAFPDAPTTRGLKHVRELIQAQNKGAHCYVIFVAQFANIDVATIHEAMQPELKETVQTAMTQGVSFLCYACQVSASQLEIVKEVPFDLEAPFIDPLK</sequence>
<feature type="domain" description="SfsA N-terminal OB" evidence="3">
    <location>
        <begin position="12"/>
        <end position="78"/>
    </location>
</feature>
<dbReference type="PANTHER" id="PTHR30545:SF2">
    <property type="entry name" value="SUGAR FERMENTATION STIMULATION PROTEIN A"/>
    <property type="match status" value="1"/>
</dbReference>
<accession>A0ABN3Y6C2</accession>
<organism evidence="4 5">
    <name type="scientific">Tetragenococcus solitarius</name>
    <dbReference type="NCBI Taxonomy" id="71453"/>
    <lineage>
        <taxon>Bacteria</taxon>
        <taxon>Bacillati</taxon>
        <taxon>Bacillota</taxon>
        <taxon>Bacilli</taxon>
        <taxon>Lactobacillales</taxon>
        <taxon>Enterococcaceae</taxon>
        <taxon>Tetragenococcus</taxon>
    </lineage>
</organism>
<dbReference type="InterPro" id="IPR005224">
    <property type="entry name" value="SfsA"/>
</dbReference>
<protein>
    <recommendedName>
        <fullName evidence="1">Sugar fermentation stimulation protein homolog</fullName>
    </recommendedName>
</protein>
<evidence type="ECO:0000259" key="2">
    <source>
        <dbReference type="Pfam" id="PF03749"/>
    </source>
</evidence>
<evidence type="ECO:0000313" key="4">
    <source>
        <dbReference type="EMBL" id="GAA3020857.1"/>
    </source>
</evidence>
<feature type="domain" description="Sugar fermentation stimulation protein C-terminal" evidence="2">
    <location>
        <begin position="83"/>
        <end position="222"/>
    </location>
</feature>
<dbReference type="Proteomes" id="UP001501577">
    <property type="component" value="Unassembled WGS sequence"/>
</dbReference>
<reference evidence="4 5" key="1">
    <citation type="journal article" date="2019" name="Int. J. Syst. Evol. Microbiol.">
        <title>The Global Catalogue of Microorganisms (GCM) 10K type strain sequencing project: providing services to taxonomists for standard genome sequencing and annotation.</title>
        <authorList>
            <consortium name="The Broad Institute Genomics Platform"/>
            <consortium name="The Broad Institute Genome Sequencing Center for Infectious Disease"/>
            <person name="Wu L."/>
            <person name="Ma J."/>
        </authorList>
    </citation>
    <scope>NUCLEOTIDE SEQUENCE [LARGE SCALE GENOMIC DNA]</scope>
    <source>
        <strain evidence="4 5">JCM 8736</strain>
    </source>
</reference>
<evidence type="ECO:0000256" key="1">
    <source>
        <dbReference type="HAMAP-Rule" id="MF_00095"/>
    </source>
</evidence>
<name>A0ABN3Y6C2_9ENTE</name>
<dbReference type="InterPro" id="IPR041465">
    <property type="entry name" value="SfsA_N"/>
</dbReference>
<dbReference type="InterPro" id="IPR040452">
    <property type="entry name" value="SfsA_C"/>
</dbReference>
<evidence type="ECO:0000313" key="5">
    <source>
        <dbReference type="Proteomes" id="UP001501577"/>
    </source>
</evidence>
<evidence type="ECO:0000259" key="3">
    <source>
        <dbReference type="Pfam" id="PF17746"/>
    </source>
</evidence>
<dbReference type="CDD" id="cd22359">
    <property type="entry name" value="SfsA-like_bacterial"/>
    <property type="match status" value="1"/>
</dbReference>
<dbReference type="Gene3D" id="2.40.50.580">
    <property type="match status" value="1"/>
</dbReference>
<dbReference type="RefSeq" id="WP_068709370.1">
    <property type="nucleotide sequence ID" value="NZ_BAAAXQ010000057.1"/>
</dbReference>
<dbReference type="PANTHER" id="PTHR30545">
    <property type="entry name" value="SUGAR FERMENTATION STIMULATION PROTEIN A"/>
    <property type="match status" value="1"/>
</dbReference>
<keyword evidence="5" id="KW-1185">Reference proteome</keyword>